<comment type="caution">
    <text evidence="2">The sequence shown here is derived from an EMBL/GenBank/DDBJ whole genome shotgun (WGS) entry which is preliminary data.</text>
</comment>
<feature type="chain" id="PRO_5039509248" evidence="1">
    <location>
        <begin position="24"/>
        <end position="170"/>
    </location>
</feature>
<evidence type="ECO:0000256" key="1">
    <source>
        <dbReference type="SAM" id="SignalP"/>
    </source>
</evidence>
<reference evidence="2 3" key="1">
    <citation type="submission" date="2016-08" db="EMBL/GenBank/DDBJ databases">
        <title>Novel Firmicute Genomes.</title>
        <authorList>
            <person name="Poppleton D.I."/>
            <person name="Gribaldo S."/>
        </authorList>
    </citation>
    <scope>NUCLEOTIDE SEQUENCE [LARGE SCALE GENOMIC DNA]</scope>
    <source>
        <strain evidence="2 3">RAOx-1</strain>
    </source>
</reference>
<organism evidence="2 3">
    <name type="scientific">Ammoniphilus oxalaticus</name>
    <dbReference type="NCBI Taxonomy" id="66863"/>
    <lineage>
        <taxon>Bacteria</taxon>
        <taxon>Bacillati</taxon>
        <taxon>Bacillota</taxon>
        <taxon>Bacilli</taxon>
        <taxon>Bacillales</taxon>
        <taxon>Paenibacillaceae</taxon>
        <taxon>Aneurinibacillus group</taxon>
        <taxon>Ammoniphilus</taxon>
    </lineage>
</organism>
<protein>
    <submittedName>
        <fullName evidence="2">Uncharacterized protein</fullName>
    </submittedName>
</protein>
<dbReference type="AlphaFoldDB" id="A0A419SRP4"/>
<dbReference type="RefSeq" id="WP_120187911.1">
    <property type="nucleotide sequence ID" value="NZ_MCHY01000001.1"/>
</dbReference>
<dbReference type="InterPro" id="IPR046145">
    <property type="entry name" value="DUF6147"/>
</dbReference>
<name>A0A419SRP4_9BACL</name>
<sequence length="170" mass="18743">MSLFKKIALLLLAVMMVTTGVIVQDGSAAKEIELPAAPTEGAPSKDLSNGQANKFYDNTIQATEYLMRSQSSIAKASSSQVTVSGSTRAYSSVNTIGIDLYLQRWDESKGKWIEIGYIGEFKNINSSIVTAEKKTNIVSGYYYRTRAYHWINKGGLIESDNTYSTYILVN</sequence>
<dbReference type="OrthoDB" id="1808478at2"/>
<dbReference type="Proteomes" id="UP000284219">
    <property type="component" value="Unassembled WGS sequence"/>
</dbReference>
<proteinExistence type="predicted"/>
<evidence type="ECO:0000313" key="3">
    <source>
        <dbReference type="Proteomes" id="UP000284219"/>
    </source>
</evidence>
<dbReference type="EMBL" id="MCHY01000001">
    <property type="protein sequence ID" value="RKD27091.1"/>
    <property type="molecule type" value="Genomic_DNA"/>
</dbReference>
<keyword evidence="1" id="KW-0732">Signal</keyword>
<accession>A0A419SRP4</accession>
<feature type="signal peptide" evidence="1">
    <location>
        <begin position="1"/>
        <end position="23"/>
    </location>
</feature>
<evidence type="ECO:0000313" key="2">
    <source>
        <dbReference type="EMBL" id="RKD27091.1"/>
    </source>
</evidence>
<gene>
    <name evidence="2" type="ORF">BEP19_00525</name>
</gene>
<dbReference type="Pfam" id="PF19644">
    <property type="entry name" value="DUF6147"/>
    <property type="match status" value="1"/>
</dbReference>
<keyword evidence="3" id="KW-1185">Reference proteome</keyword>